<protein>
    <submittedName>
        <fullName evidence="5">GTPase IMAP family member 8-like</fullName>
    </submittedName>
</protein>
<dbReference type="Pfam" id="PF04548">
    <property type="entry name" value="AIG1"/>
    <property type="match status" value="1"/>
</dbReference>
<dbReference type="SUPFAM" id="SSF52540">
    <property type="entry name" value="P-loop containing nucleoside triphosphate hydrolases"/>
    <property type="match status" value="1"/>
</dbReference>
<dbReference type="InterPro" id="IPR027417">
    <property type="entry name" value="P-loop_NTPase"/>
</dbReference>
<keyword evidence="6" id="KW-1185">Reference proteome</keyword>
<keyword evidence="3" id="KW-0342">GTP-binding</keyword>
<organism evidence="5 6">
    <name type="scientific">Triplophysa rosa</name>
    <name type="common">Cave loach</name>
    <dbReference type="NCBI Taxonomy" id="992332"/>
    <lineage>
        <taxon>Eukaryota</taxon>
        <taxon>Metazoa</taxon>
        <taxon>Chordata</taxon>
        <taxon>Craniata</taxon>
        <taxon>Vertebrata</taxon>
        <taxon>Euteleostomi</taxon>
        <taxon>Actinopterygii</taxon>
        <taxon>Neopterygii</taxon>
        <taxon>Teleostei</taxon>
        <taxon>Ostariophysi</taxon>
        <taxon>Cypriniformes</taxon>
        <taxon>Nemacheilidae</taxon>
        <taxon>Triplophysa</taxon>
    </lineage>
</organism>
<evidence type="ECO:0000259" key="4">
    <source>
        <dbReference type="PROSITE" id="PS51720"/>
    </source>
</evidence>
<feature type="non-terminal residue" evidence="5">
    <location>
        <position position="1"/>
    </location>
</feature>
<proteinExistence type="inferred from homology"/>
<name>A0A9W7WL58_TRIRA</name>
<dbReference type="Gene3D" id="3.40.50.300">
    <property type="entry name" value="P-loop containing nucleotide triphosphate hydrolases"/>
    <property type="match status" value="1"/>
</dbReference>
<reference evidence="5" key="1">
    <citation type="submission" date="2021-02" db="EMBL/GenBank/DDBJ databases">
        <title>Comparative genomics reveals that relaxation of natural selection precedes convergent phenotypic evolution of cavefish.</title>
        <authorList>
            <person name="Peng Z."/>
        </authorList>
    </citation>
    <scope>NUCLEOTIDE SEQUENCE</scope>
    <source>
        <tissue evidence="5">Muscle</tissue>
    </source>
</reference>
<evidence type="ECO:0000313" key="6">
    <source>
        <dbReference type="Proteomes" id="UP001059041"/>
    </source>
</evidence>
<gene>
    <name evidence="5" type="ORF">IRJ41_023791</name>
</gene>
<sequence>SDSPQSPSTLKRRSTSSCFLPPNFRIVLLGKDGSVNSGVGNFILGRSAFESESPPDDHQCCERVRGKHMTLINCPHLLQHNLSSRHITQTLRECVSLSHPGPHVIILILQHHDFSAQDKHRVKHVLKEFSDQAVKHTIVLTTDEETHNSADYR</sequence>
<comment type="caution">
    <text evidence="5">The sequence shown here is derived from an EMBL/GenBank/DDBJ whole genome shotgun (WGS) entry which is preliminary data.</text>
</comment>
<dbReference type="AlphaFoldDB" id="A0A9W7WL58"/>
<dbReference type="Proteomes" id="UP001059041">
    <property type="component" value="Linkage Group LG11"/>
</dbReference>
<dbReference type="GO" id="GO:0005525">
    <property type="term" value="F:GTP binding"/>
    <property type="evidence" value="ECO:0007669"/>
    <property type="project" value="UniProtKB-KW"/>
</dbReference>
<feature type="domain" description="AIG1-type G" evidence="4">
    <location>
        <begin position="21"/>
        <end position="153"/>
    </location>
</feature>
<evidence type="ECO:0000256" key="3">
    <source>
        <dbReference type="ARBA" id="ARBA00023134"/>
    </source>
</evidence>
<comment type="similarity">
    <text evidence="1">Belongs to the TRAFAC class TrmE-Era-EngA-EngB-Septin-like GTPase superfamily. AIG1/Toc34/Toc159-like paraseptin GTPase family. IAN subfamily.</text>
</comment>
<dbReference type="EMBL" id="JAFHDT010000011">
    <property type="protein sequence ID" value="KAI7804094.1"/>
    <property type="molecule type" value="Genomic_DNA"/>
</dbReference>
<dbReference type="PANTHER" id="PTHR10903:SF170">
    <property type="entry name" value="GTPASE IMAP FAMILY MEMBER 7"/>
    <property type="match status" value="1"/>
</dbReference>
<evidence type="ECO:0000256" key="1">
    <source>
        <dbReference type="ARBA" id="ARBA00008535"/>
    </source>
</evidence>
<accession>A0A9W7WL58</accession>
<dbReference type="InterPro" id="IPR045058">
    <property type="entry name" value="GIMA/IAN/Toc"/>
</dbReference>
<evidence type="ECO:0000313" key="5">
    <source>
        <dbReference type="EMBL" id="KAI7804094.1"/>
    </source>
</evidence>
<evidence type="ECO:0000256" key="2">
    <source>
        <dbReference type="ARBA" id="ARBA00022741"/>
    </source>
</evidence>
<dbReference type="PANTHER" id="PTHR10903">
    <property type="entry name" value="GTPASE, IMAP FAMILY MEMBER-RELATED"/>
    <property type="match status" value="1"/>
</dbReference>
<keyword evidence="2" id="KW-0547">Nucleotide-binding</keyword>
<dbReference type="PROSITE" id="PS51720">
    <property type="entry name" value="G_AIG1"/>
    <property type="match status" value="1"/>
</dbReference>
<dbReference type="InterPro" id="IPR006703">
    <property type="entry name" value="G_AIG1"/>
</dbReference>